<sequence length="174" mass="18540">MCPEHVPLFGVGWSARAGQHPQPVRASVSVGVPQGHTQLEHFVPRCPHLPAGLQPKVHSLIRTPVVISQRQEALPLISPRQRRGTGQELLIGRQRSPLTQTRALGPTPSIATAAPSLNAVTAAGSRPYSWRIVCPALSDAGAENGESDEDSPPSSPALYIRHSGGNVITESMTY</sequence>
<evidence type="ECO:0000313" key="1">
    <source>
        <dbReference type="EMBL" id="KAJ7994991.1"/>
    </source>
</evidence>
<comment type="caution">
    <text evidence="1">The sequence shown here is derived from an EMBL/GenBank/DDBJ whole genome shotgun (WGS) entry which is preliminary data.</text>
</comment>
<dbReference type="Proteomes" id="UP001157502">
    <property type="component" value="Chromosome 22"/>
</dbReference>
<protein>
    <submittedName>
        <fullName evidence="1">Uncharacterized protein</fullName>
    </submittedName>
</protein>
<dbReference type="EMBL" id="CM055749">
    <property type="protein sequence ID" value="KAJ7994991.1"/>
    <property type="molecule type" value="Genomic_DNA"/>
</dbReference>
<keyword evidence="2" id="KW-1185">Reference proteome</keyword>
<gene>
    <name evidence="1" type="ORF">DPEC_G00255270</name>
</gene>
<evidence type="ECO:0000313" key="2">
    <source>
        <dbReference type="Proteomes" id="UP001157502"/>
    </source>
</evidence>
<name>A0ACC2FUF4_DALPE</name>
<organism evidence="1 2">
    <name type="scientific">Dallia pectoralis</name>
    <name type="common">Alaska blackfish</name>
    <dbReference type="NCBI Taxonomy" id="75939"/>
    <lineage>
        <taxon>Eukaryota</taxon>
        <taxon>Metazoa</taxon>
        <taxon>Chordata</taxon>
        <taxon>Craniata</taxon>
        <taxon>Vertebrata</taxon>
        <taxon>Euteleostomi</taxon>
        <taxon>Actinopterygii</taxon>
        <taxon>Neopterygii</taxon>
        <taxon>Teleostei</taxon>
        <taxon>Protacanthopterygii</taxon>
        <taxon>Esociformes</taxon>
        <taxon>Umbridae</taxon>
        <taxon>Dallia</taxon>
    </lineage>
</organism>
<accession>A0ACC2FUF4</accession>
<reference evidence="1" key="1">
    <citation type="submission" date="2021-05" db="EMBL/GenBank/DDBJ databases">
        <authorList>
            <person name="Pan Q."/>
            <person name="Jouanno E."/>
            <person name="Zahm M."/>
            <person name="Klopp C."/>
            <person name="Cabau C."/>
            <person name="Louis A."/>
            <person name="Berthelot C."/>
            <person name="Parey E."/>
            <person name="Roest Crollius H."/>
            <person name="Montfort J."/>
            <person name="Robinson-Rechavi M."/>
            <person name="Bouchez O."/>
            <person name="Lampietro C."/>
            <person name="Lopez Roques C."/>
            <person name="Donnadieu C."/>
            <person name="Postlethwait J."/>
            <person name="Bobe J."/>
            <person name="Dillon D."/>
            <person name="Chandos A."/>
            <person name="von Hippel F."/>
            <person name="Guiguen Y."/>
        </authorList>
    </citation>
    <scope>NUCLEOTIDE SEQUENCE</scope>
    <source>
        <strain evidence="1">YG-Jan2019</strain>
    </source>
</reference>
<proteinExistence type="predicted"/>